<accession>A0ACA9Y1V4</accession>
<evidence type="ECO:0000313" key="2">
    <source>
        <dbReference type="Proteomes" id="UP001152531"/>
    </source>
</evidence>
<name>A0ACA9Y1V4_9ASCO</name>
<keyword evidence="2" id="KW-1185">Reference proteome</keyword>
<gene>
    <name evidence="1" type="ORF">CLIB1444_01S17942</name>
</gene>
<dbReference type="Proteomes" id="UP001152531">
    <property type="component" value="Unassembled WGS sequence"/>
</dbReference>
<organism evidence="1 2">
    <name type="scientific">[Candida] jaroonii</name>
    <dbReference type="NCBI Taxonomy" id="467808"/>
    <lineage>
        <taxon>Eukaryota</taxon>
        <taxon>Fungi</taxon>
        <taxon>Dikarya</taxon>
        <taxon>Ascomycota</taxon>
        <taxon>Saccharomycotina</taxon>
        <taxon>Pichiomycetes</taxon>
        <taxon>Debaryomycetaceae</taxon>
        <taxon>Yamadazyma</taxon>
    </lineage>
</organism>
<comment type="caution">
    <text evidence="1">The sequence shown here is derived from an EMBL/GenBank/DDBJ whole genome shotgun (WGS) entry which is preliminary data.</text>
</comment>
<protein>
    <submittedName>
        <fullName evidence="1">Palmitoyltransferase Pfa4p</fullName>
    </submittedName>
</protein>
<proteinExistence type="predicted"/>
<reference evidence="1" key="1">
    <citation type="submission" date="2022-06" db="EMBL/GenBank/DDBJ databases">
        <authorList>
            <person name="Legras J.-L."/>
            <person name="Devillers H."/>
            <person name="Grondin C."/>
        </authorList>
    </citation>
    <scope>NUCLEOTIDE SEQUENCE</scope>
    <source>
        <strain evidence="1">CLIB 1444</strain>
    </source>
</reference>
<evidence type="ECO:0000313" key="1">
    <source>
        <dbReference type="EMBL" id="CAH6718942.1"/>
    </source>
</evidence>
<sequence length="412" mass="48687">MAHLKWPLVGVIVPCLLIGSIGYGTHYNIIREKSTTVQIIYEICLSYLWICYVLAIVTPPGSPPKNFTPEEGQWKRYCHKCDNYKPPRAHHCKQCGKCVLKMDHHCPWTYNCVGHNNMIEFMKFLGMIMFMTTWCGWELGCKALDFYHDRNLPSYLINKWQLVSVIVFFPLDIFVFISIFLLWFRCVSNWIFKGMTQIEVWEWERIDSQFYTNRLWLQIRKNYQDLYGKQLPKLTSCNLPTRYYEERMEEEGEEEGEEDRLVDEQFEMDDLRDSNQDNDTYDESVVPEEFTIDDIIFPYDLGIFSNIYSWFNNPFLWLLPVKPPGTGVKFEVTEFYELDQLSLPWPPDGGNSFPPDEEVDVNSFSGQDLRNITKLRKKLDPRSRTSRNDWVNDYGENIGDFGVDIDTETYSL</sequence>
<dbReference type="EMBL" id="CALSDN010000001">
    <property type="protein sequence ID" value="CAH6718942.1"/>
    <property type="molecule type" value="Genomic_DNA"/>
</dbReference>